<dbReference type="EMBL" id="MG702567">
    <property type="protein sequence ID" value="AUO14994.1"/>
    <property type="molecule type" value="Genomic_DNA"/>
</dbReference>
<proteinExistence type="predicted"/>
<organism evidence="1">
    <name type="scientific">White spot syndrome virus</name>
    <dbReference type="NCBI Taxonomy" id="342409"/>
    <lineage>
        <taxon>Viruses</taxon>
        <taxon>Viruses incertae sedis</taxon>
        <taxon>Naldaviricetes</taxon>
        <taxon>Nimaviridae</taxon>
        <taxon>Whispovirus</taxon>
    </lineage>
</organism>
<dbReference type="Proteomes" id="UP000267352">
    <property type="component" value="Segment"/>
</dbReference>
<protein>
    <submittedName>
        <fullName evidence="1">WSSV154</fullName>
    </submittedName>
</protein>
<accession>A0A2I6SBP9</accession>
<reference evidence="1" key="1">
    <citation type="submission" date="2017-12" db="EMBL/GenBank/DDBJ databases">
        <authorList>
            <person name="Katneni V.K."/>
            <person name="Shekhar M.S."/>
            <person name="Otta S.K."/>
            <person name="Karthic K."/>
            <person name="Jangam A.K."/>
            <person name="Gopikrishna G."/>
            <person name="Vijayan K.K."/>
        </authorList>
    </citation>
    <scope>NUCLEOTIDE SEQUENCE [LARGE SCALE GENOMIC DNA]</scope>
    <source>
        <strain evidence="1">IN_AP4RU</strain>
    </source>
</reference>
<evidence type="ECO:0000313" key="1">
    <source>
        <dbReference type="EMBL" id="AUO14994.1"/>
    </source>
</evidence>
<reference evidence="1" key="2">
    <citation type="journal article" date="2018" name="Genome Announc.">
        <title>First Report of a Complete Genome Sequence of White spot syndrome virus from India.</title>
        <authorList>
            <person name="Vinaya Kumar K."/>
            <person name="Shekhar M.S."/>
            <person name="Otta S.K."/>
            <person name="Karthic K."/>
            <person name="Ashok Kumar J."/>
            <person name="Gopikrishna G."/>
            <person name="Vijayan K.K."/>
        </authorList>
    </citation>
    <scope>NUCLEOTIDE SEQUENCE</scope>
    <source>
        <strain evidence="1">IN_AP4RU</strain>
    </source>
</reference>
<sequence length="59" mass="6634">MMMGRMSGTPMNPKDMTYFVTDFSDDIGSTPQCLVSNSDILNKREEWIAVWGVADSKDL</sequence>
<name>A0A2I6SBP9_9VIRU</name>